<evidence type="ECO:0000256" key="1">
    <source>
        <dbReference type="ARBA" id="ARBA00022679"/>
    </source>
</evidence>
<keyword evidence="2 5" id="KW-0547">Nucleotide-binding</keyword>
<evidence type="ECO:0000256" key="6">
    <source>
        <dbReference type="SAM" id="MobiDB-lite"/>
    </source>
</evidence>
<dbReference type="PANTHER" id="PTHR43289">
    <property type="entry name" value="MITOGEN-ACTIVATED PROTEIN KINASE KINASE KINASE 20-RELATED"/>
    <property type="match status" value="1"/>
</dbReference>
<evidence type="ECO:0000313" key="10">
    <source>
        <dbReference type="Proteomes" id="UP000327179"/>
    </source>
</evidence>
<dbReference type="InterPro" id="IPR011990">
    <property type="entry name" value="TPR-like_helical_dom_sf"/>
</dbReference>
<feature type="domain" description="Protein kinase" evidence="8">
    <location>
        <begin position="11"/>
        <end position="262"/>
    </location>
</feature>
<dbReference type="SUPFAM" id="SSF48452">
    <property type="entry name" value="TPR-like"/>
    <property type="match status" value="1"/>
</dbReference>
<dbReference type="AlphaFoldDB" id="A0A5J6QHF9"/>
<dbReference type="Proteomes" id="UP000327179">
    <property type="component" value="Chromosome"/>
</dbReference>
<feature type="transmembrane region" description="Helical" evidence="7">
    <location>
        <begin position="300"/>
        <end position="321"/>
    </location>
</feature>
<dbReference type="InterPro" id="IPR000719">
    <property type="entry name" value="Prot_kinase_dom"/>
</dbReference>
<keyword evidence="3 9" id="KW-0418">Kinase</keyword>
<dbReference type="SMART" id="SM00220">
    <property type="entry name" value="S_TKc"/>
    <property type="match status" value="1"/>
</dbReference>
<dbReference type="Gene3D" id="1.25.40.10">
    <property type="entry name" value="Tetratricopeptide repeat domain"/>
    <property type="match status" value="1"/>
</dbReference>
<dbReference type="Gene3D" id="1.10.510.10">
    <property type="entry name" value="Transferase(Phosphotransferase) domain 1"/>
    <property type="match status" value="1"/>
</dbReference>
<keyword evidence="7" id="KW-1133">Transmembrane helix</keyword>
<feature type="region of interest" description="Disordered" evidence="6">
    <location>
        <begin position="476"/>
        <end position="499"/>
    </location>
</feature>
<dbReference type="PROSITE" id="PS00108">
    <property type="entry name" value="PROTEIN_KINASE_ST"/>
    <property type="match status" value="1"/>
</dbReference>
<dbReference type="PROSITE" id="PS50011">
    <property type="entry name" value="PROTEIN_KINASE_DOM"/>
    <property type="match status" value="1"/>
</dbReference>
<dbReference type="EMBL" id="CP043311">
    <property type="protein sequence ID" value="QEY61980.1"/>
    <property type="molecule type" value="Genomic_DNA"/>
</dbReference>
<evidence type="ECO:0000256" key="4">
    <source>
        <dbReference type="ARBA" id="ARBA00022840"/>
    </source>
</evidence>
<gene>
    <name evidence="9" type="ORF">FXN65_07830</name>
</gene>
<protein>
    <submittedName>
        <fullName evidence="9">Protein kinase</fullName>
    </submittedName>
</protein>
<evidence type="ECO:0000256" key="7">
    <source>
        <dbReference type="SAM" id="Phobius"/>
    </source>
</evidence>
<dbReference type="GO" id="GO:0005524">
    <property type="term" value="F:ATP binding"/>
    <property type="evidence" value="ECO:0007669"/>
    <property type="project" value="UniProtKB-UniRule"/>
</dbReference>
<dbReference type="InterPro" id="IPR008271">
    <property type="entry name" value="Ser/Thr_kinase_AS"/>
</dbReference>
<keyword evidence="1" id="KW-0808">Transferase</keyword>
<proteinExistence type="predicted"/>
<dbReference type="Gene3D" id="3.30.200.20">
    <property type="entry name" value="Phosphorylase Kinase, domain 1"/>
    <property type="match status" value="1"/>
</dbReference>
<dbReference type="InterPro" id="IPR011009">
    <property type="entry name" value="Kinase-like_dom_sf"/>
</dbReference>
<dbReference type="RefSeq" id="WP_151132521.1">
    <property type="nucleotide sequence ID" value="NZ_CP043311.1"/>
</dbReference>
<evidence type="ECO:0000256" key="2">
    <source>
        <dbReference type="ARBA" id="ARBA00022741"/>
    </source>
</evidence>
<dbReference type="SUPFAM" id="SSF56112">
    <property type="entry name" value="Protein kinase-like (PK-like)"/>
    <property type="match status" value="1"/>
</dbReference>
<keyword evidence="10" id="KW-1185">Reference proteome</keyword>
<dbReference type="PROSITE" id="PS00107">
    <property type="entry name" value="PROTEIN_KINASE_ATP"/>
    <property type="match status" value="1"/>
</dbReference>
<evidence type="ECO:0000256" key="5">
    <source>
        <dbReference type="PROSITE-ProRule" id="PRU10141"/>
    </source>
</evidence>
<dbReference type="InterPro" id="IPR017441">
    <property type="entry name" value="Protein_kinase_ATP_BS"/>
</dbReference>
<reference evidence="9 10" key="1">
    <citation type="submission" date="2019-08" db="EMBL/GenBank/DDBJ databases">
        <title>Whole-genome Sequencing of e-waste polymer degrading bacterium Pseudomonas sp. strain PE08.</title>
        <authorList>
            <person name="Kirdat K."/>
            <person name="Debbarma P."/>
            <person name="Narawade N."/>
            <person name="Suyal D."/>
            <person name="Thorat V."/>
            <person name="Shouche Y."/>
            <person name="Goel R."/>
            <person name="Yadav A."/>
        </authorList>
    </citation>
    <scope>NUCLEOTIDE SEQUENCE [LARGE SCALE GENOMIC DNA]</scope>
    <source>
        <strain evidence="9 10">PE08</strain>
    </source>
</reference>
<evidence type="ECO:0000313" key="9">
    <source>
        <dbReference type="EMBL" id="QEY61980.1"/>
    </source>
</evidence>
<evidence type="ECO:0000259" key="8">
    <source>
        <dbReference type="PROSITE" id="PS50011"/>
    </source>
</evidence>
<name>A0A5J6QHF9_9GAMM</name>
<dbReference type="PANTHER" id="PTHR43289:SF6">
    <property type="entry name" value="SERINE_THREONINE-PROTEIN KINASE NEKL-3"/>
    <property type="match status" value="1"/>
</dbReference>
<dbReference type="Pfam" id="PF00069">
    <property type="entry name" value="Pkinase"/>
    <property type="match status" value="1"/>
</dbReference>
<sequence length="511" mass="56920">MTDNLLDIPGYLVHGRLGKGGMAEVYLATQESLNRKVAVKVLDRLDDEAFIDRFFREARMLASLRHPSIVTIHDIDRLPDGRPYLAMEFLSGGDLGRYKGQVLEPLEALRIVRQIAGALAVVHDKGLVHRDIKPANILFRDDGTAVLTDFGIAKDLELDTELTQFNVAVGSPAYSSPEQAQCQPLDARSDIYSLGVILLELLTGENPYRGANYAETVLNHVQMDPPLLRRGLSDYQHVIDRMLAKDPDERFADCRVLLDSLTELSDLDLDFTRIAPVAQLDGARLKSKPTSAAPNRLRGLLWGLAGLMLLVVSTGGGYYVVLRMKIADLLELGEQRLVEGKLVEPAADNADFYFHEVLRLDNDNAQAGDGLQRVLAARVANILTLAEQRLAEDSLLQPDQDNAVFYFQQVLTLAPGNEQALAGLERVAQRFVEHSEAAYGRREFALALEYIDAGLQVAPTNPTLLELRAVHEQRVKKATRASTTRQARPQQQARQQEESNPIKKFWNRLFN</sequence>
<dbReference type="KEGG" id="plal:FXN65_07830"/>
<dbReference type="GO" id="GO:0004674">
    <property type="term" value="F:protein serine/threonine kinase activity"/>
    <property type="evidence" value="ECO:0007669"/>
    <property type="project" value="TreeGrafter"/>
</dbReference>
<keyword evidence="4 5" id="KW-0067">ATP-binding</keyword>
<evidence type="ECO:0000256" key="3">
    <source>
        <dbReference type="ARBA" id="ARBA00022777"/>
    </source>
</evidence>
<dbReference type="CDD" id="cd14014">
    <property type="entry name" value="STKc_PknB_like"/>
    <property type="match status" value="1"/>
</dbReference>
<feature type="binding site" evidence="5">
    <location>
        <position position="40"/>
    </location>
    <ligand>
        <name>ATP</name>
        <dbReference type="ChEBI" id="CHEBI:30616"/>
    </ligand>
</feature>
<organism evidence="9 10">
    <name type="scientific">Metapseudomonas lalkuanensis</name>
    <dbReference type="NCBI Taxonomy" id="2604832"/>
    <lineage>
        <taxon>Bacteria</taxon>
        <taxon>Pseudomonadati</taxon>
        <taxon>Pseudomonadota</taxon>
        <taxon>Gammaproteobacteria</taxon>
        <taxon>Pseudomonadales</taxon>
        <taxon>Pseudomonadaceae</taxon>
        <taxon>Metapseudomonas</taxon>
    </lineage>
</organism>
<feature type="compositionally biased region" description="Low complexity" evidence="6">
    <location>
        <begin position="480"/>
        <end position="494"/>
    </location>
</feature>
<accession>A0A5J6QHF9</accession>
<keyword evidence="7" id="KW-0472">Membrane</keyword>
<keyword evidence="7" id="KW-0812">Transmembrane</keyword>